<evidence type="ECO:0000256" key="1">
    <source>
        <dbReference type="SAM" id="Phobius"/>
    </source>
</evidence>
<evidence type="ECO:0000313" key="2">
    <source>
        <dbReference type="EMBL" id="KRL62495.1"/>
    </source>
</evidence>
<dbReference type="EMBL" id="AZEY01000108">
    <property type="protein sequence ID" value="KRL62495.1"/>
    <property type="molecule type" value="Genomic_DNA"/>
</dbReference>
<proteinExistence type="predicted"/>
<comment type="caution">
    <text evidence="2">The sequence shown here is derived from an EMBL/GenBank/DDBJ whole genome shotgun (WGS) entry which is preliminary data.</text>
</comment>
<evidence type="ECO:0000313" key="3">
    <source>
        <dbReference type="Proteomes" id="UP000052013"/>
    </source>
</evidence>
<protein>
    <submittedName>
        <fullName evidence="2">Uncharacterized protein</fullName>
    </submittedName>
</protein>
<feature type="transmembrane region" description="Helical" evidence="1">
    <location>
        <begin position="13"/>
        <end position="46"/>
    </location>
</feature>
<keyword evidence="1" id="KW-1133">Transmembrane helix</keyword>
<name>A0A0R1S001_9LACO</name>
<sequence length="57" mass="6604">MLFITRLVTFDPAFFSIAILFLVTVLGNVIFKNAFFIFVLLAFYWIGLKNDLTKKDP</sequence>
<accession>A0A0R1S001</accession>
<keyword evidence="1" id="KW-0812">Transmembrane</keyword>
<reference evidence="2 3" key="1">
    <citation type="journal article" date="2015" name="Genome Announc.">
        <title>Expanding the biotechnology potential of lactobacilli through comparative genomics of 213 strains and associated genera.</title>
        <authorList>
            <person name="Sun Z."/>
            <person name="Harris H.M."/>
            <person name="McCann A."/>
            <person name="Guo C."/>
            <person name="Argimon S."/>
            <person name="Zhang W."/>
            <person name="Yang X."/>
            <person name="Jeffery I.B."/>
            <person name="Cooney J.C."/>
            <person name="Kagawa T.F."/>
            <person name="Liu W."/>
            <person name="Song Y."/>
            <person name="Salvetti E."/>
            <person name="Wrobel A."/>
            <person name="Rasinkangas P."/>
            <person name="Parkhill J."/>
            <person name="Rea M.C."/>
            <person name="O'Sullivan O."/>
            <person name="Ritari J."/>
            <person name="Douillard F.P."/>
            <person name="Paul Ross R."/>
            <person name="Yang R."/>
            <person name="Briner A.E."/>
            <person name="Felis G.E."/>
            <person name="de Vos W.M."/>
            <person name="Barrangou R."/>
            <person name="Klaenhammer T.R."/>
            <person name="Caufield P.W."/>
            <person name="Cui Y."/>
            <person name="Zhang H."/>
            <person name="O'Toole P.W."/>
        </authorList>
    </citation>
    <scope>NUCLEOTIDE SEQUENCE [LARGE SCALE GENOMIC DNA]</scope>
    <source>
        <strain evidence="2 3">DSM 14421</strain>
    </source>
</reference>
<organism evidence="2 3">
    <name type="scientific">Lentilactobacillus diolivorans DSM 14421</name>
    <dbReference type="NCBI Taxonomy" id="1423739"/>
    <lineage>
        <taxon>Bacteria</taxon>
        <taxon>Bacillati</taxon>
        <taxon>Bacillota</taxon>
        <taxon>Bacilli</taxon>
        <taxon>Lactobacillales</taxon>
        <taxon>Lactobacillaceae</taxon>
        <taxon>Lentilactobacillus</taxon>
    </lineage>
</organism>
<gene>
    <name evidence="2" type="ORF">FC85_GL002005</name>
</gene>
<keyword evidence="1" id="KW-0472">Membrane</keyword>
<dbReference type="Proteomes" id="UP000052013">
    <property type="component" value="Unassembled WGS sequence"/>
</dbReference>
<dbReference type="AlphaFoldDB" id="A0A0R1S001"/>